<keyword evidence="1" id="KW-0812">Transmembrane</keyword>
<organism evidence="2 3">
    <name type="scientific">Streptomyces amritsarensis</name>
    <dbReference type="NCBI Taxonomy" id="681158"/>
    <lineage>
        <taxon>Bacteria</taxon>
        <taxon>Bacillati</taxon>
        <taxon>Actinomycetota</taxon>
        <taxon>Actinomycetes</taxon>
        <taxon>Kitasatosporales</taxon>
        <taxon>Streptomycetaceae</taxon>
        <taxon>Streptomyces</taxon>
    </lineage>
</organism>
<dbReference type="Pfam" id="PF09913">
    <property type="entry name" value="DUF2142"/>
    <property type="match status" value="1"/>
</dbReference>
<accession>A0ABX3G6K7</accession>
<feature type="transmembrane region" description="Helical" evidence="1">
    <location>
        <begin position="249"/>
        <end position="271"/>
    </location>
</feature>
<proteinExistence type="predicted"/>
<sequence>MTSGGPMTSALTRLADWSARTPKRLWLISFALFLTLTGSWAAASPLGSSPDEHAHFIRAAAVARGQIGGPEVMVPHTVAGIEGHFAETGVQLPEWYRNLPTVHECYSWREAQPASCAPSLGNSEKTAQATTAAGRYHPGYYLVTGWPSLLADGPKGLYLMRLMSALLCSALLASAVVTAAEWRRRGPVMLGVFAAATPMTLYMSGMVNPSGGEIAAGILVWTALLSVVLSPDPVLLNRRLARLGIGGLVLINIRPLGLIWFGGAVVFSLLLTQRRGLLGQVLRRKALWLWTVLLGLATAGALLWAARHPDNSKIDIPDSLTTGVAAKRTLGNTEVYIKQMLGFFGWLDTPAPALMYLVWTAVLATVVVLALVYGRAREVVAVLGMLVAVVMVPVAAQASQAERIGMVWQGRYLLPFAVGLPLMALAVCATRAPEYGLPWRRLVGLSVVGLALANLSAFYWTLRRFAVGTKGSWVATSAHWAPPGGWALWTCVYAVAAVVVVLPALLPDRRDTARLPDLDAPRAGRRRPVPEPA</sequence>
<feature type="transmembrane region" description="Helical" evidence="1">
    <location>
        <begin position="287"/>
        <end position="306"/>
    </location>
</feature>
<dbReference type="Proteomes" id="UP000187151">
    <property type="component" value="Unassembled WGS sequence"/>
</dbReference>
<dbReference type="InterPro" id="IPR018674">
    <property type="entry name" value="DUF2142_membrane"/>
</dbReference>
<keyword evidence="1" id="KW-1133">Transmembrane helix</keyword>
<feature type="transmembrane region" description="Helical" evidence="1">
    <location>
        <begin position="380"/>
        <end position="400"/>
    </location>
</feature>
<reference evidence="2 3" key="1">
    <citation type="submission" date="2016-01" db="EMBL/GenBank/DDBJ databases">
        <title>Streptomyces amritsarensis strain MTCC 11845 genome sequencing and assembly.</title>
        <authorList>
            <person name="Sharma D."/>
            <person name="Nair G.R."/>
            <person name="Kaur G."/>
            <person name="Manhas R.K."/>
            <person name="Mayilraj S."/>
        </authorList>
    </citation>
    <scope>NUCLEOTIDE SEQUENCE [LARGE SCALE GENOMIC DNA]</scope>
    <source>
        <strain evidence="2 3">MTCC 11845</strain>
    </source>
</reference>
<feature type="transmembrane region" description="Helical" evidence="1">
    <location>
        <begin position="353"/>
        <end position="373"/>
    </location>
</feature>
<feature type="transmembrane region" description="Helical" evidence="1">
    <location>
        <begin position="211"/>
        <end position="229"/>
    </location>
</feature>
<gene>
    <name evidence="2" type="ORF">AVW11_07690</name>
</gene>
<dbReference type="EMBL" id="MQUR01000011">
    <property type="protein sequence ID" value="OLZ70720.1"/>
    <property type="molecule type" value="Genomic_DNA"/>
</dbReference>
<evidence type="ECO:0000313" key="2">
    <source>
        <dbReference type="EMBL" id="OLZ70720.1"/>
    </source>
</evidence>
<feature type="transmembrane region" description="Helical" evidence="1">
    <location>
        <begin position="486"/>
        <end position="506"/>
    </location>
</feature>
<feature type="transmembrane region" description="Helical" evidence="1">
    <location>
        <begin position="158"/>
        <end position="180"/>
    </location>
</feature>
<comment type="caution">
    <text evidence="2">The sequence shown here is derived from an EMBL/GenBank/DDBJ whole genome shotgun (WGS) entry which is preliminary data.</text>
</comment>
<feature type="transmembrane region" description="Helical" evidence="1">
    <location>
        <begin position="442"/>
        <end position="462"/>
    </location>
</feature>
<keyword evidence="3" id="KW-1185">Reference proteome</keyword>
<protein>
    <recommendedName>
        <fullName evidence="4">DUF2142 domain-containing protein</fullName>
    </recommendedName>
</protein>
<evidence type="ECO:0000256" key="1">
    <source>
        <dbReference type="SAM" id="Phobius"/>
    </source>
</evidence>
<evidence type="ECO:0000313" key="3">
    <source>
        <dbReference type="Proteomes" id="UP000187151"/>
    </source>
</evidence>
<keyword evidence="1" id="KW-0472">Membrane</keyword>
<name>A0ABX3G6K7_9ACTN</name>
<feature type="transmembrane region" description="Helical" evidence="1">
    <location>
        <begin position="412"/>
        <end position="430"/>
    </location>
</feature>
<evidence type="ECO:0008006" key="4">
    <source>
        <dbReference type="Google" id="ProtNLM"/>
    </source>
</evidence>